<dbReference type="GO" id="GO:0008962">
    <property type="term" value="F:phosphatidylglycerophosphatase activity"/>
    <property type="evidence" value="ECO:0007669"/>
    <property type="project" value="InterPro"/>
</dbReference>
<dbReference type="EMBL" id="JAACJK010000163">
    <property type="protein sequence ID" value="KAF5326028.1"/>
    <property type="molecule type" value="Genomic_DNA"/>
</dbReference>
<accession>A0A8H5BMR1</accession>
<comment type="caution">
    <text evidence="1">The sequence shown here is derived from an EMBL/GenBank/DDBJ whole genome shotgun (WGS) entry which is preliminary data.</text>
</comment>
<dbReference type="OrthoDB" id="198652at2759"/>
<evidence type="ECO:0000313" key="1">
    <source>
        <dbReference type="EMBL" id="KAF5326028.1"/>
    </source>
</evidence>
<keyword evidence="2" id="KW-1185">Reference proteome</keyword>
<dbReference type="Proteomes" id="UP000541558">
    <property type="component" value="Unassembled WGS sequence"/>
</dbReference>
<dbReference type="InterPro" id="IPR036412">
    <property type="entry name" value="HAD-like_sf"/>
</dbReference>
<protein>
    <submittedName>
        <fullName evidence="1">Uncharacterized protein</fullName>
    </submittedName>
</protein>
<evidence type="ECO:0000313" key="2">
    <source>
        <dbReference type="Proteomes" id="UP000541558"/>
    </source>
</evidence>
<organism evidence="1 2">
    <name type="scientific">Ephemerocybe angulata</name>
    <dbReference type="NCBI Taxonomy" id="980116"/>
    <lineage>
        <taxon>Eukaryota</taxon>
        <taxon>Fungi</taxon>
        <taxon>Dikarya</taxon>
        <taxon>Basidiomycota</taxon>
        <taxon>Agaricomycotina</taxon>
        <taxon>Agaricomycetes</taxon>
        <taxon>Agaricomycetidae</taxon>
        <taxon>Agaricales</taxon>
        <taxon>Agaricineae</taxon>
        <taxon>Psathyrellaceae</taxon>
        <taxon>Ephemerocybe</taxon>
    </lineage>
</organism>
<proteinExistence type="predicted"/>
<name>A0A8H5BMR1_9AGAR</name>
<dbReference type="SUPFAM" id="SSF56784">
    <property type="entry name" value="HAD-like"/>
    <property type="match status" value="1"/>
</dbReference>
<dbReference type="InterPro" id="IPR027706">
    <property type="entry name" value="PGP_Pase"/>
</dbReference>
<dbReference type="AlphaFoldDB" id="A0A8H5BMR1"/>
<dbReference type="Pfam" id="PF09419">
    <property type="entry name" value="PGP_phosphatase"/>
    <property type="match status" value="1"/>
</dbReference>
<reference evidence="1 2" key="1">
    <citation type="journal article" date="2020" name="ISME J.">
        <title>Uncovering the hidden diversity of litter-decomposition mechanisms in mushroom-forming fungi.</title>
        <authorList>
            <person name="Floudas D."/>
            <person name="Bentzer J."/>
            <person name="Ahren D."/>
            <person name="Johansson T."/>
            <person name="Persson P."/>
            <person name="Tunlid A."/>
        </authorList>
    </citation>
    <scope>NUCLEOTIDE SEQUENCE [LARGE SCALE GENOMIC DNA]</scope>
    <source>
        <strain evidence="1 2">CBS 175.51</strain>
    </source>
</reference>
<gene>
    <name evidence="1" type="ORF">D9611_000261</name>
</gene>
<sequence>MARGNDGIILALVRVGRVGGSAFLLQPHAAEYSGYTGSFPAGRVSTAGHTSSSSESEVQEDIRHLDFKALQKAGYRGAVFDKDNCLTIPHKDQLVPELTDAWNECIETFGEGNVLIVSNSVGTYLDAGGIQSESVSYNLGVPVLPHKAFKPAYSCISSIRTYFSGLKQPLKDDELIVVGDRIFTDVIMANRMRKSRIAEARSPGLLHMAMSCAYEKGGTVETEKESAGIVDDKPRPNGPLAVWTTGVWKRESMFMRYLELSLVNAVTKWSKPGADEPLDTARFVKEYSEPVPVKTSWVTKVMKQLRRT</sequence>